<sequence length="332" mass="38791">MDNQTNTSNEVDLHYVGQKVKGFATKANDYFFDFIMFFKRHIIIIVIIAVAGFAYGFYKDSLDEAYEHKVLVIPNFKSVEYLYKQAEKLNNKIGEEDLDYFAKLGVKYPGKLAKIEVQPVVDIYDFVDDVETYEMNDKKFDLFKLISESGDINAILKEHSTSKNYKYHTIIIRTGGKTTEEDVVAPILKYLNSNEYFNKIQKAYQQNLDYKLSQNDTLIKQMDNLLIDFSTIMRSTNNNLTYYHNETDLGDIINIKERTIGKRDKYLVDKENFTSTIKEMATLMNVRYKSKLTGLMMFVYPIVFVGLFCAIMFVIAYYKRQVRNRKALTQNI</sequence>
<keyword evidence="1" id="KW-0812">Transmembrane</keyword>
<name>A0A552UVA4_9FLAO</name>
<proteinExistence type="predicted"/>
<dbReference type="RefSeq" id="WP_143374893.1">
    <property type="nucleotide sequence ID" value="NZ_VJVZ01000014.1"/>
</dbReference>
<organism evidence="2 3">
    <name type="scientific">Flavobacterium zepuense</name>
    <dbReference type="NCBI Taxonomy" id="2593302"/>
    <lineage>
        <taxon>Bacteria</taxon>
        <taxon>Pseudomonadati</taxon>
        <taxon>Bacteroidota</taxon>
        <taxon>Flavobacteriia</taxon>
        <taxon>Flavobacteriales</taxon>
        <taxon>Flavobacteriaceae</taxon>
        <taxon>Flavobacterium</taxon>
    </lineage>
</organism>
<protein>
    <recommendedName>
        <fullName evidence="4">Chain length determinant protein</fullName>
    </recommendedName>
</protein>
<keyword evidence="1" id="KW-0472">Membrane</keyword>
<keyword evidence="3" id="KW-1185">Reference proteome</keyword>
<evidence type="ECO:0000313" key="2">
    <source>
        <dbReference type="EMBL" id="TRW22156.1"/>
    </source>
</evidence>
<evidence type="ECO:0000313" key="3">
    <source>
        <dbReference type="Proteomes" id="UP000320643"/>
    </source>
</evidence>
<reference evidence="2 3" key="1">
    <citation type="submission" date="2019-07" db="EMBL/GenBank/DDBJ databases">
        <title>Flavobacterium sp. nov., isolated from glacier ice.</title>
        <authorList>
            <person name="Liu Q."/>
            <person name="Xin Y.-H."/>
        </authorList>
    </citation>
    <scope>NUCLEOTIDE SEQUENCE [LARGE SCALE GENOMIC DNA]</scope>
    <source>
        <strain evidence="2 3">ZT4R6</strain>
    </source>
</reference>
<accession>A0A552UVA4</accession>
<feature type="transmembrane region" description="Helical" evidence="1">
    <location>
        <begin position="41"/>
        <end position="58"/>
    </location>
</feature>
<gene>
    <name evidence="2" type="ORF">FMM05_18380</name>
</gene>
<keyword evidence="1" id="KW-1133">Transmembrane helix</keyword>
<comment type="caution">
    <text evidence="2">The sequence shown here is derived from an EMBL/GenBank/DDBJ whole genome shotgun (WGS) entry which is preliminary data.</text>
</comment>
<dbReference type="EMBL" id="VJVZ01000014">
    <property type="protein sequence ID" value="TRW22156.1"/>
    <property type="molecule type" value="Genomic_DNA"/>
</dbReference>
<dbReference type="Proteomes" id="UP000320643">
    <property type="component" value="Unassembled WGS sequence"/>
</dbReference>
<dbReference type="OrthoDB" id="1452530at2"/>
<dbReference type="AlphaFoldDB" id="A0A552UVA4"/>
<feature type="transmembrane region" description="Helical" evidence="1">
    <location>
        <begin position="295"/>
        <end position="318"/>
    </location>
</feature>
<evidence type="ECO:0000256" key="1">
    <source>
        <dbReference type="SAM" id="Phobius"/>
    </source>
</evidence>
<evidence type="ECO:0008006" key="4">
    <source>
        <dbReference type="Google" id="ProtNLM"/>
    </source>
</evidence>